<dbReference type="CDD" id="cd06171">
    <property type="entry name" value="Sigma70_r4"/>
    <property type="match status" value="1"/>
</dbReference>
<organism evidence="7 8">
    <name type="scientific">Clostridium mobile</name>
    <dbReference type="NCBI Taxonomy" id="2841512"/>
    <lineage>
        <taxon>Bacteria</taxon>
        <taxon>Bacillati</taxon>
        <taxon>Bacillota</taxon>
        <taxon>Clostridia</taxon>
        <taxon>Eubacteriales</taxon>
        <taxon>Clostridiaceae</taxon>
        <taxon>Clostridium</taxon>
    </lineage>
</organism>
<keyword evidence="3" id="KW-0238">DNA-binding</keyword>
<dbReference type="InterPro" id="IPR039425">
    <property type="entry name" value="RNA_pol_sigma-70-like"/>
</dbReference>
<evidence type="ECO:0000259" key="5">
    <source>
        <dbReference type="Pfam" id="PF04542"/>
    </source>
</evidence>
<keyword evidence="2" id="KW-0731">Sigma factor</keyword>
<keyword evidence="4" id="KW-0804">Transcription</keyword>
<evidence type="ECO:0000256" key="4">
    <source>
        <dbReference type="ARBA" id="ARBA00023163"/>
    </source>
</evidence>
<feature type="domain" description="RNA polymerase sigma factor 70 region 4 type 2" evidence="6">
    <location>
        <begin position="101"/>
        <end position="153"/>
    </location>
</feature>
<reference evidence="7 8" key="1">
    <citation type="submission" date="2021-06" db="EMBL/GenBank/DDBJ databases">
        <authorList>
            <person name="Sun Q."/>
            <person name="Li D."/>
        </authorList>
    </citation>
    <scope>NUCLEOTIDE SEQUENCE [LARGE SCALE GENOMIC DNA]</scope>
    <source>
        <strain evidence="7 8">MSJ-11</strain>
    </source>
</reference>
<sequence length="158" mass="19157">MLNTKEFKELYSKYFNDVYKFLLSISRDEQIAEEIAQETFFKALKSIEQFNGQCKPLVWLCQIAKNTYFSYYRKNKKNKELIQEEETYEFENLIENKETAREIHRCLHNLKEPYKEVFTLRIFGELPFSQIAELFGKTESWARVTFYRAKTKLKEELK</sequence>
<evidence type="ECO:0000313" key="7">
    <source>
        <dbReference type="EMBL" id="MBU5485201.1"/>
    </source>
</evidence>
<dbReference type="Proteomes" id="UP000726170">
    <property type="component" value="Unassembled WGS sequence"/>
</dbReference>
<feature type="domain" description="RNA polymerase sigma-70 region 2" evidence="5">
    <location>
        <begin position="10"/>
        <end position="77"/>
    </location>
</feature>
<evidence type="ECO:0000259" key="6">
    <source>
        <dbReference type="Pfam" id="PF08281"/>
    </source>
</evidence>
<dbReference type="Pfam" id="PF08281">
    <property type="entry name" value="Sigma70_r4_2"/>
    <property type="match status" value="1"/>
</dbReference>
<dbReference type="InterPro" id="IPR007627">
    <property type="entry name" value="RNA_pol_sigma70_r2"/>
</dbReference>
<name>A0ABS6EKK1_9CLOT</name>
<evidence type="ECO:0000256" key="3">
    <source>
        <dbReference type="ARBA" id="ARBA00023125"/>
    </source>
</evidence>
<proteinExistence type="predicted"/>
<dbReference type="Pfam" id="PF04542">
    <property type="entry name" value="Sigma70_r2"/>
    <property type="match status" value="1"/>
</dbReference>
<dbReference type="PANTHER" id="PTHR43133">
    <property type="entry name" value="RNA POLYMERASE ECF-TYPE SIGMA FACTO"/>
    <property type="match status" value="1"/>
</dbReference>
<dbReference type="EMBL" id="JAHLQF010000003">
    <property type="protein sequence ID" value="MBU5485201.1"/>
    <property type="molecule type" value="Genomic_DNA"/>
</dbReference>
<evidence type="ECO:0000313" key="8">
    <source>
        <dbReference type="Proteomes" id="UP000726170"/>
    </source>
</evidence>
<evidence type="ECO:0000256" key="1">
    <source>
        <dbReference type="ARBA" id="ARBA00023015"/>
    </source>
</evidence>
<dbReference type="RefSeq" id="WP_216439763.1">
    <property type="nucleotide sequence ID" value="NZ_JAHLQF010000003.1"/>
</dbReference>
<dbReference type="NCBIfam" id="TIGR02937">
    <property type="entry name" value="sigma70-ECF"/>
    <property type="match status" value="1"/>
</dbReference>
<comment type="caution">
    <text evidence="7">The sequence shown here is derived from an EMBL/GenBank/DDBJ whole genome shotgun (WGS) entry which is preliminary data.</text>
</comment>
<keyword evidence="1" id="KW-0805">Transcription regulation</keyword>
<protein>
    <submittedName>
        <fullName evidence="7">RNA polymerase sigma factor</fullName>
    </submittedName>
</protein>
<dbReference type="InterPro" id="IPR014284">
    <property type="entry name" value="RNA_pol_sigma-70_dom"/>
</dbReference>
<evidence type="ECO:0000256" key="2">
    <source>
        <dbReference type="ARBA" id="ARBA00023082"/>
    </source>
</evidence>
<dbReference type="InterPro" id="IPR013249">
    <property type="entry name" value="RNA_pol_sigma70_r4_t2"/>
</dbReference>
<accession>A0ABS6EKK1</accession>
<dbReference type="PANTHER" id="PTHR43133:SF8">
    <property type="entry name" value="RNA POLYMERASE SIGMA FACTOR HI_1459-RELATED"/>
    <property type="match status" value="1"/>
</dbReference>
<gene>
    <name evidence="7" type="ORF">KQI86_12725</name>
</gene>
<keyword evidence="8" id="KW-1185">Reference proteome</keyword>